<proteinExistence type="predicted"/>
<reference evidence="3" key="1">
    <citation type="journal article" date="2018" name="PLoS Negl. Trop. Dis.">
        <title>Sialome diversity of ticks revealed by RNAseq of single tick salivary glands.</title>
        <authorList>
            <person name="Perner J."/>
            <person name="Kropackova S."/>
            <person name="Kopacek P."/>
            <person name="Ribeiro J.M."/>
        </authorList>
    </citation>
    <scope>NUCLEOTIDE SEQUENCE</scope>
    <source>
        <strain evidence="3">Siblings of single egg batch collected in Ceske Budejovice</strain>
        <tissue evidence="3">Salivary glands</tissue>
    </source>
</reference>
<keyword evidence="2" id="KW-0732">Signal</keyword>
<evidence type="ECO:0000256" key="1">
    <source>
        <dbReference type="SAM" id="MobiDB-lite"/>
    </source>
</evidence>
<organism evidence="3">
    <name type="scientific">Ixodes ricinus</name>
    <name type="common">Common tick</name>
    <name type="synonym">Acarus ricinus</name>
    <dbReference type="NCBI Taxonomy" id="34613"/>
    <lineage>
        <taxon>Eukaryota</taxon>
        <taxon>Metazoa</taxon>
        <taxon>Ecdysozoa</taxon>
        <taxon>Arthropoda</taxon>
        <taxon>Chelicerata</taxon>
        <taxon>Arachnida</taxon>
        <taxon>Acari</taxon>
        <taxon>Parasitiformes</taxon>
        <taxon>Ixodida</taxon>
        <taxon>Ixodoidea</taxon>
        <taxon>Ixodidae</taxon>
        <taxon>Ixodinae</taxon>
        <taxon>Ixodes</taxon>
    </lineage>
</organism>
<dbReference type="AlphaFoldDB" id="A0A147BLJ0"/>
<feature type="compositionally biased region" description="Basic and acidic residues" evidence="1">
    <location>
        <begin position="61"/>
        <end position="74"/>
    </location>
</feature>
<protein>
    <submittedName>
        <fullName evidence="3">Putative secreted protein</fullName>
    </submittedName>
</protein>
<accession>A0A147BLJ0</accession>
<sequence>MVFYWSSLLFLWHIGSLAPRCTTRNFFFRLRTAGRSFGSSASSFLPLITLAQPYHGGRQRARAEGRGHPTETPRHPQTFNKRLADMSVKYPPNFSMIELLLLASRRYWRTICTSCIRLIVGRQEPPRRLRGKAPAYMDPKVAGSNPGRGARNLMKALRSHVEGSPGGPN</sequence>
<evidence type="ECO:0000256" key="2">
    <source>
        <dbReference type="SAM" id="SignalP"/>
    </source>
</evidence>
<dbReference type="EMBL" id="GEGO01003823">
    <property type="protein sequence ID" value="JAR91581.1"/>
    <property type="molecule type" value="Transcribed_RNA"/>
</dbReference>
<evidence type="ECO:0000313" key="3">
    <source>
        <dbReference type="EMBL" id="JAR91581.1"/>
    </source>
</evidence>
<name>A0A147BLJ0_IXORI</name>
<feature type="signal peptide" evidence="2">
    <location>
        <begin position="1"/>
        <end position="23"/>
    </location>
</feature>
<feature type="chain" id="PRO_5007542555" evidence="2">
    <location>
        <begin position="24"/>
        <end position="169"/>
    </location>
</feature>
<feature type="region of interest" description="Disordered" evidence="1">
    <location>
        <begin position="58"/>
        <end position="77"/>
    </location>
</feature>